<protein>
    <submittedName>
        <fullName evidence="2">Uncharacterized protein</fullName>
    </submittedName>
</protein>
<name>A0A8H8DG39_9FUNG</name>
<gene>
    <name evidence="2" type="ORF">BJ554DRAFT_3105</name>
</gene>
<dbReference type="Proteomes" id="UP000673691">
    <property type="component" value="Unassembled WGS sequence"/>
</dbReference>
<evidence type="ECO:0000313" key="3">
    <source>
        <dbReference type="Proteomes" id="UP000673691"/>
    </source>
</evidence>
<dbReference type="EMBL" id="JAEFCI010010799">
    <property type="protein sequence ID" value="KAG5456998.1"/>
    <property type="molecule type" value="Genomic_DNA"/>
</dbReference>
<evidence type="ECO:0000256" key="1">
    <source>
        <dbReference type="SAM" id="MobiDB-lite"/>
    </source>
</evidence>
<dbReference type="AlphaFoldDB" id="A0A8H8DG39"/>
<sequence>MPDNYRSPPITKYLRILAEKSSQKIPRKWHHHATTDPPTDQLTSNICKFWPKNLHGKSHANDITLGPGALHPTTPLPRTRSSVL</sequence>
<feature type="region of interest" description="Disordered" evidence="1">
    <location>
        <begin position="65"/>
        <end position="84"/>
    </location>
</feature>
<comment type="caution">
    <text evidence="2">The sequence shown here is derived from an EMBL/GenBank/DDBJ whole genome shotgun (WGS) entry which is preliminary data.</text>
</comment>
<proteinExistence type="predicted"/>
<reference evidence="2 3" key="1">
    <citation type="journal article" name="Sci. Rep.">
        <title>Genome-scale phylogenetic analyses confirm Olpidium as the closest living zoosporic fungus to the non-flagellated, terrestrial fungi.</title>
        <authorList>
            <person name="Chang Y."/>
            <person name="Rochon D."/>
            <person name="Sekimoto S."/>
            <person name="Wang Y."/>
            <person name="Chovatia M."/>
            <person name="Sandor L."/>
            <person name="Salamov A."/>
            <person name="Grigoriev I.V."/>
            <person name="Stajich J.E."/>
            <person name="Spatafora J.W."/>
        </authorList>
    </citation>
    <scope>NUCLEOTIDE SEQUENCE [LARGE SCALE GENOMIC DNA]</scope>
    <source>
        <strain evidence="2">S191</strain>
    </source>
</reference>
<keyword evidence="3" id="KW-1185">Reference proteome</keyword>
<organism evidence="2 3">
    <name type="scientific">Olpidium bornovanus</name>
    <dbReference type="NCBI Taxonomy" id="278681"/>
    <lineage>
        <taxon>Eukaryota</taxon>
        <taxon>Fungi</taxon>
        <taxon>Fungi incertae sedis</taxon>
        <taxon>Olpidiomycota</taxon>
        <taxon>Olpidiomycotina</taxon>
        <taxon>Olpidiomycetes</taxon>
        <taxon>Olpidiales</taxon>
        <taxon>Olpidiaceae</taxon>
        <taxon>Olpidium</taxon>
    </lineage>
</organism>
<evidence type="ECO:0000313" key="2">
    <source>
        <dbReference type="EMBL" id="KAG5456998.1"/>
    </source>
</evidence>
<accession>A0A8H8DG39</accession>